<comment type="caution">
    <text evidence="1">The sequence shown here is derived from an EMBL/GenBank/DDBJ whole genome shotgun (WGS) entry which is preliminary data.</text>
</comment>
<keyword evidence="2" id="KW-1185">Reference proteome</keyword>
<evidence type="ECO:0000313" key="1">
    <source>
        <dbReference type="EMBL" id="KOB68578.1"/>
    </source>
</evidence>
<proteinExistence type="predicted"/>
<evidence type="ECO:0000313" key="2">
    <source>
        <dbReference type="Proteomes" id="UP000037510"/>
    </source>
</evidence>
<sequence>MALKKPSYVDRFMMEGHRTHKRKNYMVQRARDKEIIGSPDNGVAYDVEPFDPERNPEELSAFIVDYANMIRDDQAIPDPPCGCDYSLSILIKRRPGFEQKTEDIEVHHNLTQNWYAAQYPIGVGCTCIAAYSSENNDQTG</sequence>
<reference evidence="1 2" key="1">
    <citation type="journal article" date="2015" name="Genome Biol. Evol.">
        <title>The genome of winter moth (Operophtera brumata) provides a genomic perspective on sexual dimorphism and phenology.</title>
        <authorList>
            <person name="Derks M.F."/>
            <person name="Smit S."/>
            <person name="Salis L."/>
            <person name="Schijlen E."/>
            <person name="Bossers A."/>
            <person name="Mateman C."/>
            <person name="Pijl A.S."/>
            <person name="de Ridder D."/>
            <person name="Groenen M.A."/>
            <person name="Visser M.E."/>
            <person name="Megens H.J."/>
        </authorList>
    </citation>
    <scope>NUCLEOTIDE SEQUENCE [LARGE SCALE GENOMIC DNA]</scope>
    <source>
        <strain evidence="1">WM2013NL</strain>
        <tissue evidence="1">Head and thorax</tissue>
    </source>
</reference>
<name>A0A0L7KZ90_OPEBR</name>
<accession>A0A0L7KZ90</accession>
<dbReference type="Proteomes" id="UP000037510">
    <property type="component" value="Unassembled WGS sequence"/>
</dbReference>
<gene>
    <name evidence="1" type="ORF">OBRU01_08462</name>
</gene>
<dbReference type="EMBL" id="JTDY01004119">
    <property type="protein sequence ID" value="KOB68578.1"/>
    <property type="molecule type" value="Genomic_DNA"/>
</dbReference>
<dbReference type="AlphaFoldDB" id="A0A0L7KZ90"/>
<organism evidence="1 2">
    <name type="scientific">Operophtera brumata</name>
    <name type="common">Winter moth</name>
    <name type="synonym">Phalaena brumata</name>
    <dbReference type="NCBI Taxonomy" id="104452"/>
    <lineage>
        <taxon>Eukaryota</taxon>
        <taxon>Metazoa</taxon>
        <taxon>Ecdysozoa</taxon>
        <taxon>Arthropoda</taxon>
        <taxon>Hexapoda</taxon>
        <taxon>Insecta</taxon>
        <taxon>Pterygota</taxon>
        <taxon>Neoptera</taxon>
        <taxon>Endopterygota</taxon>
        <taxon>Lepidoptera</taxon>
        <taxon>Glossata</taxon>
        <taxon>Ditrysia</taxon>
        <taxon>Geometroidea</taxon>
        <taxon>Geometridae</taxon>
        <taxon>Larentiinae</taxon>
        <taxon>Operophtera</taxon>
    </lineage>
</organism>
<protein>
    <submittedName>
        <fullName evidence="1">Prothoracicotropic hormone</fullName>
    </submittedName>
</protein>